<feature type="domain" description="Anti-sigma K factor RskA C-terminal" evidence="2">
    <location>
        <begin position="98"/>
        <end position="219"/>
    </location>
</feature>
<dbReference type="PANTHER" id="PTHR37461">
    <property type="entry name" value="ANTI-SIGMA-K FACTOR RSKA"/>
    <property type="match status" value="1"/>
</dbReference>
<dbReference type="GO" id="GO:0016989">
    <property type="term" value="F:sigma factor antagonist activity"/>
    <property type="evidence" value="ECO:0007669"/>
    <property type="project" value="TreeGrafter"/>
</dbReference>
<evidence type="ECO:0000256" key="1">
    <source>
        <dbReference type="SAM" id="Phobius"/>
    </source>
</evidence>
<feature type="transmembrane region" description="Helical" evidence="1">
    <location>
        <begin position="92"/>
        <end position="110"/>
    </location>
</feature>
<keyword evidence="1" id="KW-0812">Transmembrane</keyword>
<dbReference type="Proteomes" id="UP001315686">
    <property type="component" value="Unassembled WGS sequence"/>
</dbReference>
<dbReference type="GO" id="GO:0006417">
    <property type="term" value="P:regulation of translation"/>
    <property type="evidence" value="ECO:0007669"/>
    <property type="project" value="TreeGrafter"/>
</dbReference>
<dbReference type="Pfam" id="PF10099">
    <property type="entry name" value="RskA_C"/>
    <property type="match status" value="1"/>
</dbReference>
<dbReference type="AlphaFoldDB" id="A0AAP2G8C1"/>
<evidence type="ECO:0000313" key="3">
    <source>
        <dbReference type="EMBL" id="MBT0958166.1"/>
    </source>
</evidence>
<dbReference type="RefSeq" id="WP_327794381.1">
    <property type="nucleotide sequence ID" value="NZ_JADQAZ010000002.1"/>
</dbReference>
<keyword evidence="1" id="KW-0472">Membrane</keyword>
<comment type="caution">
    <text evidence="3">The sequence shown here is derived from an EMBL/GenBank/DDBJ whole genome shotgun (WGS) entry which is preliminary data.</text>
</comment>
<keyword evidence="4" id="KW-1185">Reference proteome</keyword>
<protein>
    <submittedName>
        <fullName evidence="3">Anti-sigma factor</fullName>
    </submittedName>
</protein>
<evidence type="ECO:0000313" key="4">
    <source>
        <dbReference type="Proteomes" id="UP001315686"/>
    </source>
</evidence>
<name>A0AAP2G8C1_9RHOB</name>
<dbReference type="InterPro" id="IPR051474">
    <property type="entry name" value="Anti-sigma-K/W_factor"/>
</dbReference>
<dbReference type="InterPro" id="IPR018764">
    <property type="entry name" value="RskA_C"/>
</dbReference>
<dbReference type="GO" id="GO:0005886">
    <property type="term" value="C:plasma membrane"/>
    <property type="evidence" value="ECO:0007669"/>
    <property type="project" value="InterPro"/>
</dbReference>
<evidence type="ECO:0000259" key="2">
    <source>
        <dbReference type="Pfam" id="PF10099"/>
    </source>
</evidence>
<dbReference type="PANTHER" id="PTHR37461:SF1">
    <property type="entry name" value="ANTI-SIGMA-K FACTOR RSKA"/>
    <property type="match status" value="1"/>
</dbReference>
<dbReference type="EMBL" id="JADQAZ010000002">
    <property type="protein sequence ID" value="MBT0958166.1"/>
    <property type="molecule type" value="Genomic_DNA"/>
</dbReference>
<keyword evidence="1" id="KW-1133">Transmembrane helix</keyword>
<sequence length="228" mass="23307">MTSEPTDMPEDDALAAEFALGLLEGGERAAFAKRLREDRALAAKVTYWQAHFAGDGSEIEDLAPPPRVKTKLMQAIAPEGARKKGGWLGLRGLFGGLALAGCVALAVFLMQPPADGFAPQYHADIAAQDETLLLTALYDPEHSLLEVTVDAGAAPTGRVLELWAIVGEAAPVSLGVLNADGPSRLTLTEAMAAGLTTATLAVSEEPPGGSPDAGPSGAVLAAGAVTAL</sequence>
<accession>A0AAP2G8C1</accession>
<organism evidence="3 4">
    <name type="scientific">Harenicola maris</name>
    <dbReference type="NCBI Taxonomy" id="2841044"/>
    <lineage>
        <taxon>Bacteria</taxon>
        <taxon>Pseudomonadati</taxon>
        <taxon>Pseudomonadota</taxon>
        <taxon>Alphaproteobacteria</taxon>
        <taxon>Rhodobacterales</taxon>
        <taxon>Paracoccaceae</taxon>
        <taxon>Harenicola</taxon>
    </lineage>
</organism>
<gene>
    <name evidence="3" type="ORF">IV417_12275</name>
</gene>
<reference evidence="3 4" key="1">
    <citation type="journal article" date="2021" name="Arch. Microbiol.">
        <title>Harenicola maris gen. nov., sp. nov. isolated from the Sea of Japan shallow sediments.</title>
        <authorList>
            <person name="Romanenko L.A."/>
            <person name="Kurilenko V.V."/>
            <person name="Chernysheva N.Y."/>
            <person name="Tekutyeva L.A."/>
            <person name="Velansky P.V."/>
            <person name="Svetashev V.I."/>
            <person name="Isaeva M.P."/>
        </authorList>
    </citation>
    <scope>NUCLEOTIDE SEQUENCE [LARGE SCALE GENOMIC DNA]</scope>
    <source>
        <strain evidence="3 4">KMM 3653</strain>
    </source>
</reference>
<proteinExistence type="predicted"/>